<gene>
    <name evidence="8" type="primary">citZ</name>
    <name evidence="8" type="ORF">LzC2_21340</name>
</gene>
<dbReference type="InterPro" id="IPR024176">
    <property type="entry name" value="Citrate_synthase_bac-typ"/>
</dbReference>
<keyword evidence="4 6" id="KW-0808">Transferase</keyword>
<evidence type="ECO:0000313" key="9">
    <source>
        <dbReference type="Proteomes" id="UP000609651"/>
    </source>
</evidence>
<dbReference type="InterPro" id="IPR002020">
    <property type="entry name" value="Citrate_synthase"/>
</dbReference>
<name>A0ABX1VDQ9_9PLAN</name>
<protein>
    <recommendedName>
        <fullName evidence="6">Citrate synthase</fullName>
    </recommendedName>
</protein>
<dbReference type="NCBIfam" id="TIGR01800">
    <property type="entry name" value="cit_synth_II"/>
    <property type="match status" value="1"/>
</dbReference>
<dbReference type="Proteomes" id="UP000609651">
    <property type="component" value="Unassembled WGS sequence"/>
</dbReference>
<dbReference type="PROSITE" id="PS00480">
    <property type="entry name" value="CITRATE_SYNTHASE"/>
    <property type="match status" value="1"/>
</dbReference>
<dbReference type="PIRSF" id="PIRSF001369">
    <property type="entry name" value="Citrate_synth"/>
    <property type="match status" value="1"/>
</dbReference>
<dbReference type="Gene3D" id="1.10.230.10">
    <property type="entry name" value="Cytochrome P450-Terp, domain 2"/>
    <property type="match status" value="1"/>
</dbReference>
<dbReference type="InterPro" id="IPR016142">
    <property type="entry name" value="Citrate_synth-like_lrg_a-sub"/>
</dbReference>
<comment type="caution">
    <text evidence="8">The sequence shown here is derived from an EMBL/GenBank/DDBJ whole genome shotgun (WGS) entry which is preliminary data.</text>
</comment>
<dbReference type="InterPro" id="IPR036969">
    <property type="entry name" value="Citrate_synthase_sf"/>
</dbReference>
<evidence type="ECO:0000256" key="3">
    <source>
        <dbReference type="ARBA" id="ARBA00022532"/>
    </source>
</evidence>
<dbReference type="GO" id="GO:0036440">
    <property type="term" value="F:citrate synthase activity"/>
    <property type="evidence" value="ECO:0007669"/>
    <property type="project" value="UniProtKB-EC"/>
</dbReference>
<reference evidence="8 9" key="1">
    <citation type="journal article" date="2020" name="Syst. Appl. Microbiol.">
        <title>Alienimonas chondri sp. nov., a novel planctomycete isolated from the biofilm of the red alga Chondrus crispus.</title>
        <authorList>
            <person name="Vitorino I."/>
            <person name="Albuquerque L."/>
            <person name="Wiegand S."/>
            <person name="Kallscheuer N."/>
            <person name="da Costa M.S."/>
            <person name="Lobo-da-Cunha A."/>
            <person name="Jogler C."/>
            <person name="Lage O.M."/>
        </authorList>
    </citation>
    <scope>NUCLEOTIDE SEQUENCE [LARGE SCALE GENOMIC DNA]</scope>
    <source>
        <strain evidence="8 9">LzC2</strain>
    </source>
</reference>
<dbReference type="PANTHER" id="PTHR11739">
    <property type="entry name" value="CITRATE SYNTHASE"/>
    <property type="match status" value="1"/>
</dbReference>
<dbReference type="Pfam" id="PF00285">
    <property type="entry name" value="Citrate_synt"/>
    <property type="match status" value="1"/>
</dbReference>
<comment type="catalytic activity">
    <reaction evidence="5">
        <text>oxaloacetate + acetyl-CoA + H2O = citrate + CoA + H(+)</text>
        <dbReference type="Rhea" id="RHEA:16845"/>
        <dbReference type="ChEBI" id="CHEBI:15377"/>
        <dbReference type="ChEBI" id="CHEBI:15378"/>
        <dbReference type="ChEBI" id="CHEBI:16452"/>
        <dbReference type="ChEBI" id="CHEBI:16947"/>
        <dbReference type="ChEBI" id="CHEBI:57287"/>
        <dbReference type="ChEBI" id="CHEBI:57288"/>
        <dbReference type="EC" id="2.3.3.16"/>
    </reaction>
</comment>
<comment type="similarity">
    <text evidence="2 6 7">Belongs to the citrate synthase family.</text>
</comment>
<dbReference type="Gene3D" id="1.10.580.10">
    <property type="entry name" value="Citrate Synthase, domain 1"/>
    <property type="match status" value="1"/>
</dbReference>
<comment type="pathway">
    <text evidence="1">Carbohydrate metabolism; tricarboxylic acid cycle; isocitrate from oxaloacetate: step 1/2.</text>
</comment>
<evidence type="ECO:0000313" key="8">
    <source>
        <dbReference type="EMBL" id="NNJ26055.1"/>
    </source>
</evidence>
<evidence type="ECO:0000256" key="6">
    <source>
        <dbReference type="PIRNR" id="PIRNR001369"/>
    </source>
</evidence>
<evidence type="ECO:0000256" key="2">
    <source>
        <dbReference type="ARBA" id="ARBA00010566"/>
    </source>
</evidence>
<proteinExistence type="inferred from homology"/>
<accession>A0ABX1VDQ9</accession>
<dbReference type="EMBL" id="WTPX01000060">
    <property type="protein sequence ID" value="NNJ26055.1"/>
    <property type="molecule type" value="Genomic_DNA"/>
</dbReference>
<dbReference type="InterPro" id="IPR011278">
    <property type="entry name" value="2-MeCitrate/Citrate_synth_II"/>
</dbReference>
<keyword evidence="3" id="KW-0816">Tricarboxylic acid cycle</keyword>
<evidence type="ECO:0000256" key="7">
    <source>
        <dbReference type="RuleBase" id="RU003406"/>
    </source>
</evidence>
<dbReference type="RefSeq" id="WP_171186687.1">
    <property type="nucleotide sequence ID" value="NZ_WTPX01000060.1"/>
</dbReference>
<evidence type="ECO:0000256" key="5">
    <source>
        <dbReference type="ARBA" id="ARBA00049288"/>
    </source>
</evidence>
<dbReference type="SUPFAM" id="SSF48256">
    <property type="entry name" value="Citrate synthase"/>
    <property type="match status" value="1"/>
</dbReference>
<sequence>MSDSPTSASGTKADEKASVSKGLKGIKAADSSICLVDGTVGKLLYRGYHIDDLAANCTFEEVAYLLLKGELPNAAELDTFDDPLSQDAALTPAVAEFIANAPTDAPPMAVLRTAVSLAGLADPTADDLSADGAYRKCIRLVAKLATMTAAIHRARQGKEAVQPRPDRPFAENFVRMMKGSDPTADETKAMDLILTLHAEHGFNASTFACRVVIATLPDVYGATTAGVAALKGKLHGGANTAVLEALETIGGPDGVDAYIESVKARKGKFMGFGHAVYQVEDPRAKHLKQLSRRLGEEQGDTTYIDVSEQLEEKVTALIGKNCNVDFYSASTLHYLGIPKDLFTCIFASSRVAGWSAHILEQLADNKIIRPSANYTGYEERTVTPLSQRG</sequence>
<evidence type="ECO:0000256" key="4">
    <source>
        <dbReference type="ARBA" id="ARBA00022679"/>
    </source>
</evidence>
<evidence type="ECO:0000256" key="1">
    <source>
        <dbReference type="ARBA" id="ARBA00004751"/>
    </source>
</evidence>
<dbReference type="PRINTS" id="PR00143">
    <property type="entry name" value="CITRTSNTHASE"/>
</dbReference>
<dbReference type="InterPro" id="IPR019810">
    <property type="entry name" value="Citrate_synthase_AS"/>
</dbReference>
<dbReference type="InterPro" id="IPR016143">
    <property type="entry name" value="Citrate_synth-like_sm_a-sub"/>
</dbReference>
<keyword evidence="9" id="KW-1185">Reference proteome</keyword>
<organism evidence="8 9">
    <name type="scientific">Alienimonas chondri</name>
    <dbReference type="NCBI Taxonomy" id="2681879"/>
    <lineage>
        <taxon>Bacteria</taxon>
        <taxon>Pseudomonadati</taxon>
        <taxon>Planctomycetota</taxon>
        <taxon>Planctomycetia</taxon>
        <taxon>Planctomycetales</taxon>
        <taxon>Planctomycetaceae</taxon>
        <taxon>Alienimonas</taxon>
    </lineage>
</organism>
<dbReference type="PANTHER" id="PTHR11739:SF4">
    <property type="entry name" value="CITRATE SYNTHASE, PEROXISOMAL"/>
    <property type="match status" value="1"/>
</dbReference>
<keyword evidence="8" id="KW-0012">Acyltransferase</keyword>